<dbReference type="Proteomes" id="UP000694257">
    <property type="component" value="Chromosome"/>
</dbReference>
<dbReference type="InterPro" id="IPR005152">
    <property type="entry name" value="Lipase_secreted"/>
</dbReference>
<dbReference type="Pfam" id="PF03583">
    <property type="entry name" value="LIP"/>
    <property type="match status" value="1"/>
</dbReference>
<reference evidence="1 2" key="1">
    <citation type="submission" date="2021-07" db="EMBL/GenBank/DDBJ databases">
        <title>Whole Genome Sequence of Nocardia Iowensis.</title>
        <authorList>
            <person name="Lamm A."/>
            <person name="Collins-Fairclough A.M."/>
            <person name="Bunk B."/>
            <person name="Sproer C."/>
        </authorList>
    </citation>
    <scope>NUCLEOTIDE SEQUENCE [LARGE SCALE GENOMIC DNA]</scope>
    <source>
        <strain evidence="1 2">NRRL 5646</strain>
    </source>
</reference>
<evidence type="ECO:0000313" key="2">
    <source>
        <dbReference type="Proteomes" id="UP000694257"/>
    </source>
</evidence>
<sequence>MSGPDTRDEFYVGRIGFEYKPGTILRRRAVDLSSLDGGGRAWQIVYATRTSFSAPIPASGIVIAPATVDVVGTGPTLLYCPRFHGLGGCAPSQLLANGQEPEAGFISAALQRGWTVAIPDGLGLGMVGLGPFQFLAGRAAAHTVLDLARAVRELPELDIAEHPCAIWGFADGGRAAIWAAETHPEYAPELDLRGVAAGAVVDDPGALIPEIDGGPWSGLALAGLIGLGRAYRHLPIHHLLLAEGHRVVEHAATLNAAALLTEFRHQPLAQWCERADPWNDAMWRYVLVNEHSARATPQVPVHLYHGTSDALVPVAMGRKLFAAYRALGVDLSWREYHTSHLGAAADGANEAISRLVSYLQRRPTPAQPTPPPTT</sequence>
<dbReference type="PIRSF" id="PIRSF029171">
    <property type="entry name" value="Esterase_LipA"/>
    <property type="match status" value="1"/>
</dbReference>
<dbReference type="RefSeq" id="WP_218477180.1">
    <property type="nucleotide sequence ID" value="NZ_BAABJN010000015.1"/>
</dbReference>
<keyword evidence="2" id="KW-1185">Reference proteome</keyword>
<dbReference type="EMBL" id="CP078145">
    <property type="protein sequence ID" value="QXN94575.1"/>
    <property type="molecule type" value="Genomic_DNA"/>
</dbReference>
<gene>
    <name evidence="1" type="ORF">KV110_16905</name>
</gene>
<evidence type="ECO:0000313" key="1">
    <source>
        <dbReference type="EMBL" id="QXN94575.1"/>
    </source>
</evidence>
<organism evidence="1 2">
    <name type="scientific">Nocardia iowensis</name>
    <dbReference type="NCBI Taxonomy" id="204891"/>
    <lineage>
        <taxon>Bacteria</taxon>
        <taxon>Bacillati</taxon>
        <taxon>Actinomycetota</taxon>
        <taxon>Actinomycetes</taxon>
        <taxon>Mycobacteriales</taxon>
        <taxon>Nocardiaceae</taxon>
        <taxon>Nocardia</taxon>
    </lineage>
</organism>
<protein>
    <submittedName>
        <fullName evidence="1">Lipase family protein</fullName>
    </submittedName>
</protein>
<proteinExistence type="predicted"/>
<dbReference type="PANTHER" id="PTHR34853">
    <property type="match status" value="1"/>
</dbReference>
<dbReference type="PANTHER" id="PTHR34853:SF1">
    <property type="entry name" value="LIPASE 5"/>
    <property type="match status" value="1"/>
</dbReference>
<accession>A0ABX8S1X1</accession>
<name>A0ABX8S1X1_NOCIO</name>